<evidence type="ECO:0000256" key="6">
    <source>
        <dbReference type="SAM" id="MobiDB-lite"/>
    </source>
</evidence>
<feature type="domain" description="APCDD1" evidence="7">
    <location>
        <begin position="503"/>
        <end position="693"/>
    </location>
</feature>
<dbReference type="PANTHER" id="PTHR31021:SF3">
    <property type="entry name" value="PROTEIN APCDD1-LIKE"/>
    <property type="match status" value="1"/>
</dbReference>
<evidence type="ECO:0000256" key="1">
    <source>
        <dbReference type="ARBA" id="ARBA00004167"/>
    </source>
</evidence>
<organism evidence="8 9">
    <name type="scientific">Junco hyemalis</name>
    <name type="common">Dark-eyed junco</name>
    <dbReference type="NCBI Taxonomy" id="40217"/>
    <lineage>
        <taxon>Eukaryota</taxon>
        <taxon>Metazoa</taxon>
        <taxon>Chordata</taxon>
        <taxon>Craniata</taxon>
        <taxon>Vertebrata</taxon>
        <taxon>Euteleostomi</taxon>
        <taxon>Archelosauria</taxon>
        <taxon>Archosauria</taxon>
        <taxon>Dinosauria</taxon>
        <taxon>Saurischia</taxon>
        <taxon>Theropoda</taxon>
        <taxon>Coelurosauria</taxon>
        <taxon>Aves</taxon>
        <taxon>Neognathae</taxon>
        <taxon>Neoaves</taxon>
        <taxon>Telluraves</taxon>
        <taxon>Australaves</taxon>
        <taxon>Passeriformes</taxon>
        <taxon>Passerellidae</taxon>
        <taxon>Junco</taxon>
    </lineage>
</organism>
<dbReference type="AlphaFoldDB" id="A0A8C5J486"/>
<dbReference type="GO" id="GO:0030178">
    <property type="term" value="P:negative regulation of Wnt signaling pathway"/>
    <property type="evidence" value="ECO:0007669"/>
    <property type="project" value="InterPro"/>
</dbReference>
<feature type="region of interest" description="Disordered" evidence="6">
    <location>
        <begin position="31"/>
        <end position="120"/>
    </location>
</feature>
<dbReference type="Proteomes" id="UP000694408">
    <property type="component" value="Unplaced"/>
</dbReference>
<dbReference type="SMART" id="SM01352">
    <property type="entry name" value="APCDDC"/>
    <property type="match status" value="2"/>
</dbReference>
<keyword evidence="9" id="KW-1185">Reference proteome</keyword>
<dbReference type="GO" id="GO:0017147">
    <property type="term" value="F:Wnt-protein binding"/>
    <property type="evidence" value="ECO:0007669"/>
    <property type="project" value="InterPro"/>
</dbReference>
<dbReference type="Ensembl" id="ENSJHYT00000015299.1">
    <property type="protein sequence ID" value="ENSJHYP00000012655.1"/>
    <property type="gene ID" value="ENSJHYG00000009860.1"/>
</dbReference>
<dbReference type="PANTHER" id="PTHR31021">
    <property type="entry name" value="ADENOMATOSIS POLYPOSIS COLI DOWN-REGULATED 1"/>
    <property type="match status" value="1"/>
</dbReference>
<comment type="subcellular location">
    <subcellularLocation>
        <location evidence="1">Membrane</location>
        <topology evidence="1">Single-pass membrane protein</topology>
    </subcellularLocation>
</comment>
<feature type="domain" description="APCDD1" evidence="7">
    <location>
        <begin position="261"/>
        <end position="502"/>
    </location>
</feature>
<dbReference type="InterPro" id="IPR042425">
    <property type="entry name" value="APCDD1"/>
</dbReference>
<accession>A0A8C5J486</accession>
<keyword evidence="5" id="KW-0325">Glycoprotein</keyword>
<dbReference type="InterPro" id="IPR029405">
    <property type="entry name" value="APCDD1_dom"/>
</dbReference>
<keyword evidence="2" id="KW-0812">Transmembrane</keyword>
<reference evidence="8" key="2">
    <citation type="submission" date="2025-09" db="UniProtKB">
        <authorList>
            <consortium name="Ensembl"/>
        </authorList>
    </citation>
    <scope>IDENTIFICATION</scope>
</reference>
<name>A0A8C5J486_JUNHY</name>
<protein>
    <submittedName>
        <fullName evidence="8">APC down-regulated 1 like</fullName>
    </submittedName>
</protein>
<dbReference type="GO" id="GO:0005886">
    <property type="term" value="C:plasma membrane"/>
    <property type="evidence" value="ECO:0007669"/>
    <property type="project" value="InterPro"/>
</dbReference>
<feature type="compositionally biased region" description="Pro residues" evidence="6">
    <location>
        <begin position="107"/>
        <end position="119"/>
    </location>
</feature>
<sequence length="731" mass="80686">MDRGTILSWPGADEMILSWLGDGGMITSWRGDDETIPSWRGDRGTIPSWRPTAQTRPAPPNGLQELGGQGSPRAAGRVRRGRSLTEKRQSRGGRPPRSVVPGRDCPSPSPPPSPPPPPRVRCAAACGAQAAESPPLLAAGTCGCQAPLKPSAAGGTRSAAKAGWAAVLYFKIYTFLFSPPPLSLRKARAEQDACGLKPGCRRRGHRSAGGGPWLHRRAPRPAELRGHRRRSRLWPGHTAGTMVRCWWLAGLLVACAAAEPPCRQQLRHLQDSAGIAARLPPRLEGRWVSTGCEVRPGPEFLTRSYLFYTNRLFKALQFYYWDPSCRDPSYSLVIKGKLRLRQASWITRGATEADYHLHKVGIVFHSPRAMREVASRINQTSGEGCRGFLPPGRSWAPGALYEVLSAKTERDCTAALGFAMHELSLVRVERHLQPLLQPQHSGSRVVEELYLGDIHTDWAERLHYRPTGYQRPLQSALHHVHPCPACGIISRADEHRPPILPARAALPMQLSGSWVSTHCEVRPAVLFLTRYFTFHGNNHTWEGHYYHYSDPLCRQPTFTIYASGHYSQGIPSSKVRGGTELAFKVTQARVTPMDQVTVLMLNSSEAGSCGLQGSWSAGVEQDITATNGCLALGIKLPHTEYELFKTERDTQERSLLYIGERPTDGSSPDSPDKRPTSYQAPLIQCAAASEEFSNYISLKYVGRKDANGIEALKPLPVAFLLFIALLFLRWD</sequence>
<evidence type="ECO:0000256" key="3">
    <source>
        <dbReference type="ARBA" id="ARBA00022729"/>
    </source>
</evidence>
<dbReference type="Pfam" id="PF14921">
    <property type="entry name" value="APCDDC"/>
    <property type="match status" value="2"/>
</dbReference>
<evidence type="ECO:0000313" key="9">
    <source>
        <dbReference type="Proteomes" id="UP000694408"/>
    </source>
</evidence>
<reference evidence="8" key="1">
    <citation type="submission" date="2025-08" db="UniProtKB">
        <authorList>
            <consortium name="Ensembl"/>
        </authorList>
    </citation>
    <scope>IDENTIFICATION</scope>
</reference>
<evidence type="ECO:0000256" key="4">
    <source>
        <dbReference type="ARBA" id="ARBA00023136"/>
    </source>
</evidence>
<dbReference type="OMA" id="RTWEGYY"/>
<keyword evidence="4" id="KW-0472">Membrane</keyword>
<evidence type="ECO:0000256" key="2">
    <source>
        <dbReference type="ARBA" id="ARBA00022692"/>
    </source>
</evidence>
<evidence type="ECO:0000256" key="5">
    <source>
        <dbReference type="ARBA" id="ARBA00023180"/>
    </source>
</evidence>
<keyword evidence="3" id="KW-0732">Signal</keyword>
<evidence type="ECO:0000313" key="8">
    <source>
        <dbReference type="Ensembl" id="ENSJHYP00000012655.1"/>
    </source>
</evidence>
<evidence type="ECO:0000259" key="7">
    <source>
        <dbReference type="SMART" id="SM01352"/>
    </source>
</evidence>
<proteinExistence type="predicted"/>